<feature type="compositionally biased region" description="Pro residues" evidence="2">
    <location>
        <begin position="1552"/>
        <end position="1561"/>
    </location>
</feature>
<evidence type="ECO:0000256" key="1">
    <source>
        <dbReference type="SAM" id="Coils"/>
    </source>
</evidence>
<feature type="compositionally biased region" description="Low complexity" evidence="2">
    <location>
        <begin position="1530"/>
        <end position="1546"/>
    </location>
</feature>
<feature type="compositionally biased region" description="Polar residues" evidence="2">
    <location>
        <begin position="414"/>
        <end position="428"/>
    </location>
</feature>
<dbReference type="InterPro" id="IPR001849">
    <property type="entry name" value="PH_domain"/>
</dbReference>
<comment type="caution">
    <text evidence="4">The sequence shown here is derived from an EMBL/GenBank/DDBJ whole genome shotgun (WGS) entry which is preliminary data.</text>
</comment>
<feature type="compositionally biased region" description="Basic residues" evidence="2">
    <location>
        <begin position="1893"/>
        <end position="1909"/>
    </location>
</feature>
<evidence type="ECO:0000256" key="2">
    <source>
        <dbReference type="SAM" id="MobiDB-lite"/>
    </source>
</evidence>
<evidence type="ECO:0000259" key="3">
    <source>
        <dbReference type="PROSITE" id="PS50003"/>
    </source>
</evidence>
<feature type="region of interest" description="Disordered" evidence="2">
    <location>
        <begin position="363"/>
        <end position="402"/>
    </location>
</feature>
<feature type="compositionally biased region" description="Basic and acidic residues" evidence="2">
    <location>
        <begin position="1356"/>
        <end position="1365"/>
    </location>
</feature>
<dbReference type="GeneID" id="300576490"/>
<dbReference type="Proteomes" id="UP001642720">
    <property type="component" value="Unassembled WGS sequence"/>
</dbReference>
<feature type="region of interest" description="Disordered" evidence="2">
    <location>
        <begin position="135"/>
        <end position="188"/>
    </location>
</feature>
<reference evidence="4 5" key="1">
    <citation type="submission" date="2018-01" db="EMBL/GenBank/DDBJ databases">
        <title>Genome characterization of the sugarcane-associated fungus Trichoderma ghanense CCMA-1212 and their application in lignocelulose bioconversion.</title>
        <authorList>
            <person name="Steindorff A.S."/>
            <person name="Mendes T.D."/>
            <person name="Vilela E.S.D."/>
            <person name="Rodrigues D.S."/>
            <person name="Formighieri E.F."/>
            <person name="Melo I.S."/>
            <person name="Favaro L.C.L."/>
        </authorList>
    </citation>
    <scope>NUCLEOTIDE SEQUENCE [LARGE SCALE GENOMIC DNA]</scope>
    <source>
        <strain evidence="4 5">CCMA-1212</strain>
    </source>
</reference>
<proteinExistence type="predicted"/>
<feature type="region of interest" description="Disordered" evidence="2">
    <location>
        <begin position="414"/>
        <end position="434"/>
    </location>
</feature>
<feature type="compositionally biased region" description="Polar residues" evidence="2">
    <location>
        <begin position="157"/>
        <end position="176"/>
    </location>
</feature>
<dbReference type="PANTHER" id="PTHR28190:SF1">
    <property type="entry name" value="NUCLEAR MIGRATION PROTEIN NUM1"/>
    <property type="match status" value="1"/>
</dbReference>
<keyword evidence="5" id="KW-1185">Reference proteome</keyword>
<dbReference type="EMBL" id="PPTA01000005">
    <property type="protein sequence ID" value="TFB03642.1"/>
    <property type="molecule type" value="Genomic_DNA"/>
</dbReference>
<keyword evidence="1" id="KW-0175">Coiled coil</keyword>
<feature type="domain" description="PH" evidence="3">
    <location>
        <begin position="1612"/>
        <end position="1723"/>
    </location>
</feature>
<evidence type="ECO:0000313" key="5">
    <source>
        <dbReference type="Proteomes" id="UP001642720"/>
    </source>
</evidence>
<feature type="region of interest" description="Disordered" evidence="2">
    <location>
        <begin position="815"/>
        <end position="834"/>
    </location>
</feature>
<feature type="compositionally biased region" description="Polar residues" evidence="2">
    <location>
        <begin position="1375"/>
        <end position="1388"/>
    </location>
</feature>
<feature type="compositionally biased region" description="Low complexity" evidence="2">
    <location>
        <begin position="1562"/>
        <end position="1576"/>
    </location>
</feature>
<dbReference type="InterPro" id="IPR053005">
    <property type="entry name" value="Nuclear_Pos-Cytoskel_Interact"/>
</dbReference>
<feature type="region of interest" description="Disordered" evidence="2">
    <location>
        <begin position="1794"/>
        <end position="1816"/>
    </location>
</feature>
<feature type="region of interest" description="Disordered" evidence="2">
    <location>
        <begin position="1754"/>
        <end position="1777"/>
    </location>
</feature>
<feature type="region of interest" description="Disordered" evidence="2">
    <location>
        <begin position="1884"/>
        <end position="1928"/>
    </location>
</feature>
<gene>
    <name evidence="4" type="ORF">CCMA1212_004748</name>
</gene>
<organism evidence="4 5">
    <name type="scientific">Trichoderma ghanense</name>
    <dbReference type="NCBI Taxonomy" id="65468"/>
    <lineage>
        <taxon>Eukaryota</taxon>
        <taxon>Fungi</taxon>
        <taxon>Dikarya</taxon>
        <taxon>Ascomycota</taxon>
        <taxon>Pezizomycotina</taxon>
        <taxon>Sordariomycetes</taxon>
        <taxon>Hypocreomycetidae</taxon>
        <taxon>Hypocreales</taxon>
        <taxon>Hypocreaceae</taxon>
        <taxon>Trichoderma</taxon>
    </lineage>
</organism>
<feature type="region of interest" description="Disordered" evidence="2">
    <location>
        <begin position="1403"/>
        <end position="1576"/>
    </location>
</feature>
<feature type="compositionally biased region" description="Polar residues" evidence="2">
    <location>
        <begin position="137"/>
        <end position="146"/>
    </location>
</feature>
<feature type="region of interest" description="Disordered" evidence="2">
    <location>
        <begin position="505"/>
        <end position="712"/>
    </location>
</feature>
<dbReference type="SMART" id="SM00233">
    <property type="entry name" value="PH"/>
    <property type="match status" value="1"/>
</dbReference>
<dbReference type="PANTHER" id="PTHR28190">
    <property type="entry name" value="NUCLEAR MIGRATION PROTEIN NUM1"/>
    <property type="match status" value="1"/>
</dbReference>
<feature type="region of interest" description="Disordered" evidence="2">
    <location>
        <begin position="1"/>
        <end position="33"/>
    </location>
</feature>
<evidence type="ECO:0000313" key="4">
    <source>
        <dbReference type="EMBL" id="TFB03642.1"/>
    </source>
</evidence>
<feature type="region of interest" description="Disordered" evidence="2">
    <location>
        <begin position="724"/>
        <end position="753"/>
    </location>
</feature>
<feature type="region of interest" description="Disordered" evidence="2">
    <location>
        <begin position="1332"/>
        <end position="1388"/>
    </location>
</feature>
<dbReference type="Pfam" id="PF12814">
    <property type="entry name" value="Mcp5_PH"/>
    <property type="match status" value="1"/>
</dbReference>
<sequence>MASSSVTSDRLDLSAPGGDAANDPFFSASSTTPSHLRFSDFDQELFAAGPGSDPRQAKRALEAHLAETDRRLDEAGKIGTALVSQRKALAEQLQEIEKLQAEEELAPELRKKLVSIEKEYNDLARESARVFLPKQRVASSTDNQGSPFMLDSRSGRRSASPSKLENQSTGSPTKVSAPNRKLRNQPTNRVQDIEFAAEISTSLIAQVRNLQTLLGERDEQVKDLRNDVARLEGDSEALQQRLRILDESEHRFKEENWNLQTRLQEMNGQLKEASDREKKLDNALHASNAAKAATQKELDEVKLSLSKLTEEHASATRHYDIELGTAKRAIAMADGERSAMQRKIDELTSQNLELAKAIAAQRAKAQERESSSGTSDEDLEASAVDITPEHSPPQSPMKGTTPRHAMLETETLKTSLQHAQRTIQSQRSQLHREKTEKLEFRRIIQDLRDDLEKARNELEKGPALPPVRRGRRVEPKEVKVRQPRLLGSFRSSRQEVVIEEPVVTEDPEWEDAHDVSPRSSGLRVGTRSPERRHLQRQQQHLRQQHGQDSADEGEELVLESIETSDQFESAAEEVGGDSAFETAHEPSTETEDFQTGLEDLSDESDAPTEVALSVRGFGNMRRPPSLQPGISRHAQRESFDSTASTSTEDDEFPEYNEYRTPTAAASLRRMRMNNRFSQSRRSSRQESEEPQFQSPGASFSSGGGDPATPGQSLFAELQDFGSDDESIAYTPSRRSLRSMTPASTRRAVTPPPAVPRLPRVIMVDSGVMTDPVEFAPSIDPLGHRASRGSLLSMGEAARRPRSMESVIPNTDFRASTASWRSAEDAPAGSRPASTVAYSDAGAQYDIGEKLAQFPVPPSSRSPSEPDLMPLPAAAPAPPAVLNLSAIQSEHIEPLEEEQHQEPAPAPVLPPTLSLTPIAIETVEPLAEPEIPAPDLKLSVIVAEQLEPEAEPDVPPPDLSLSSIFAHALEPQAEPEVPPAELTLSTIISEGLEPVAEPEVPPPVLSLSTIVGEGLEPVAEPEVPPPVLSLSTIVGEGLEPVAEPEVPLPVLSLSAIATEGSEPVAEPEVPAPVLSFSGIVAEGLEPKAEPEAPAPELTLASILSEEIEPVVEELELPEPTAAEAIALEAPAAALQEFSISPIVAEQVEPVAEPAPEPVHIIMAPPPAPLSFSSIQTQQLEPREIWLPTLTLSTIAVEKVEPVVETEPEPASAPLTLSSLSFQNTIPFDELPIDDEELLLPPQPEPRPEVQSKEPQVPVLGLSSIVTEDVEPVFPLAPQFAFSPISSVDTQPISPTKRGGFILPKDIKSPFVDDGDEISDKNLFASYVTRRRPESVPSSPIIAEDETSQSRPVSPKVDVPESQRPFREISANAGSRPAQQLTQTSDHGAQTSLTSGAIDQLLKAGAETPAKDQSASAAGTPDTVGTVKINRASQENHDSPVSAVSSKSRTLDPAAVIEPTPTHRPGSATSGKSSLAGAPPLPSNHQQMIQAARAGSSHGSQGTTMGPPLWPASATKPAPRTPNSTRPMSPASGRGTPTPRAPPRAGSSHGTAEYPPPPPPPPVRVSAAMSRQSSVSSFASELDNRFGMRASEMGIDPSGFGANTDPRMIQAITQTMIGEYLWKYTRKAGRGELSEKRHRRYFWVHPYTRTIYWSDRDPSTAGRTEMKAKSLPIEGVRVVTDDNPMPPGLHRKSLVIISPGRTIKFTCTTGQRHETWFNALSYLLLRTSNGHDGHSDAEEMAADLAREDVDEFNPQFGRRAANGTSRPSAPSLSSYNSRTTRDGSLAEAISFEIPTLTPSGKHASHASTPIKPSISGSISSRVGSYWKVGGSKLSGTIRSRTASAQNVSIYQASEVHDSAEDLREMIERQDMEADRLENVRACCDGKHDVGTLPHTTKRARSHNHSHNHHHVQSSGQSALNTPLASTRSRA</sequence>
<dbReference type="PROSITE" id="PS50003">
    <property type="entry name" value="PH_DOMAIN"/>
    <property type="match status" value="1"/>
</dbReference>
<feature type="compositionally biased region" description="Polar residues" evidence="2">
    <location>
        <begin position="1760"/>
        <end position="1776"/>
    </location>
</feature>
<accession>A0ABY2H799</accession>
<feature type="coiled-coil region" evidence="1">
    <location>
        <begin position="82"/>
        <end position="126"/>
    </location>
</feature>
<feature type="region of interest" description="Disordered" evidence="2">
    <location>
        <begin position="1235"/>
        <end position="1254"/>
    </location>
</feature>
<dbReference type="CDD" id="cd13365">
    <property type="entry name" value="PH_PLC_plant-like"/>
    <property type="match status" value="1"/>
</dbReference>
<protein>
    <submittedName>
        <fullName evidence="4">Anucleate primary sterigmata protein A</fullName>
    </submittedName>
</protein>
<feature type="compositionally biased region" description="Polar residues" evidence="2">
    <location>
        <begin position="1910"/>
        <end position="1928"/>
    </location>
</feature>
<name>A0ABY2H799_9HYPO</name>
<dbReference type="InterPro" id="IPR024774">
    <property type="entry name" value="PH_dom-Mcp5-type"/>
</dbReference>
<dbReference type="RefSeq" id="XP_073559843.1">
    <property type="nucleotide sequence ID" value="XM_073702040.1"/>
</dbReference>
<dbReference type="SUPFAM" id="SSF50729">
    <property type="entry name" value="PH domain-like"/>
    <property type="match status" value="1"/>
</dbReference>